<name>A0A7S6UFG4_9GAMM</name>
<dbReference type="KEGG" id="lcic:INQ41_11570"/>
<proteinExistence type="predicted"/>
<dbReference type="RefSeq" id="WP_193984634.1">
    <property type="nucleotide sequence ID" value="NZ_CP063656.1"/>
</dbReference>
<keyword evidence="3" id="KW-1185">Reference proteome</keyword>
<evidence type="ECO:0008006" key="4">
    <source>
        <dbReference type="Google" id="ProtNLM"/>
    </source>
</evidence>
<feature type="region of interest" description="Disordered" evidence="1">
    <location>
        <begin position="1"/>
        <end position="25"/>
    </location>
</feature>
<feature type="compositionally biased region" description="Basic and acidic residues" evidence="1">
    <location>
        <begin position="1"/>
        <end position="16"/>
    </location>
</feature>
<sequence>MTKDPNESRDMNRDPITKAPGSHPVGVGVGGLGGAAAGAGIGALFGPIGMLVGGAVGTLAGASAGKSVAESIDPTGEHEYWRNEYSNRPYANPQYNYDDDYAPAYEYGNTVRAQYADRQWDDSLEQDIRSGWEKAKAKSRLTWEEAKDAARDAFDRSDRTYRTYSATDNYYRDQYKNAVYYKPEYDYDTDYRPAYRYGTQARSAHPGREWNDELESDLGNRWDNAKATSRMSWSEAKDAVRDAWHNVERALPGDFDRDGR</sequence>
<accession>A0A7S6UFG4</accession>
<evidence type="ECO:0000313" key="2">
    <source>
        <dbReference type="EMBL" id="QOW19254.1"/>
    </source>
</evidence>
<reference evidence="2 3" key="1">
    <citation type="submission" date="2020-10" db="EMBL/GenBank/DDBJ databases">
        <title>complete genome sequencing of Lysobacter sp. H21R20.</title>
        <authorList>
            <person name="Bae J.-W."/>
            <person name="Lee S.-Y."/>
        </authorList>
    </citation>
    <scope>NUCLEOTIDE SEQUENCE [LARGE SCALE GENOMIC DNA]</scope>
    <source>
        <strain evidence="2 3">H21R20</strain>
    </source>
</reference>
<gene>
    <name evidence="2" type="ORF">INQ41_11570</name>
</gene>
<evidence type="ECO:0000256" key="1">
    <source>
        <dbReference type="SAM" id="MobiDB-lite"/>
    </source>
</evidence>
<dbReference type="Proteomes" id="UP000594059">
    <property type="component" value="Chromosome"/>
</dbReference>
<protein>
    <recommendedName>
        <fullName evidence="4">Glycine zipper domain-containing protein</fullName>
    </recommendedName>
</protein>
<dbReference type="AlphaFoldDB" id="A0A7S6UFG4"/>
<dbReference type="EMBL" id="CP063656">
    <property type="protein sequence ID" value="QOW19254.1"/>
    <property type="molecule type" value="Genomic_DNA"/>
</dbReference>
<evidence type="ECO:0000313" key="3">
    <source>
        <dbReference type="Proteomes" id="UP000594059"/>
    </source>
</evidence>
<organism evidence="2 3">
    <name type="scientific">Novilysobacter ciconiae</name>
    <dbReference type="NCBI Taxonomy" id="2781022"/>
    <lineage>
        <taxon>Bacteria</taxon>
        <taxon>Pseudomonadati</taxon>
        <taxon>Pseudomonadota</taxon>
        <taxon>Gammaproteobacteria</taxon>
        <taxon>Lysobacterales</taxon>
        <taxon>Lysobacteraceae</taxon>
        <taxon>Novilysobacter</taxon>
    </lineage>
</organism>